<dbReference type="Pfam" id="PF12680">
    <property type="entry name" value="SnoaL_2"/>
    <property type="match status" value="1"/>
</dbReference>
<dbReference type="InterPro" id="IPR037401">
    <property type="entry name" value="SnoaL-like"/>
</dbReference>
<accession>A0ABT2FFL5</accession>
<dbReference type="RefSeq" id="WP_238894336.1">
    <property type="nucleotide sequence ID" value="NZ_JAKOGG010000001.1"/>
</dbReference>
<dbReference type="EMBL" id="JAKOGG010000001">
    <property type="protein sequence ID" value="MCS4554978.1"/>
    <property type="molecule type" value="Genomic_DNA"/>
</dbReference>
<dbReference type="SUPFAM" id="SSF54427">
    <property type="entry name" value="NTF2-like"/>
    <property type="match status" value="1"/>
</dbReference>
<proteinExistence type="predicted"/>
<dbReference type="Gene3D" id="3.10.450.50">
    <property type="match status" value="1"/>
</dbReference>
<name>A0ABT2FFL5_9GAMM</name>
<evidence type="ECO:0000313" key="2">
    <source>
        <dbReference type="EMBL" id="MCS4554978.1"/>
    </source>
</evidence>
<gene>
    <name evidence="2" type="ORF">L9G74_00825</name>
</gene>
<reference evidence="2 3" key="1">
    <citation type="submission" date="2022-02" db="EMBL/GenBank/DDBJ databases">
        <authorList>
            <person name="Zhuang L."/>
        </authorList>
    </citation>
    <scope>NUCLEOTIDE SEQUENCE [LARGE SCALE GENOMIC DNA]</scope>
    <source>
        <strain evidence="2 3">C32</strain>
    </source>
</reference>
<dbReference type="Proteomes" id="UP001201549">
    <property type="component" value="Unassembled WGS sequence"/>
</dbReference>
<reference evidence="3" key="2">
    <citation type="submission" date="2023-07" db="EMBL/GenBank/DDBJ databases">
        <title>Shewanella mangrovi sp. nov., an acetaldehyde- degrading bacterium isolated from mangrove sediment.</title>
        <authorList>
            <person name="Liu Y."/>
        </authorList>
    </citation>
    <scope>NUCLEOTIDE SEQUENCE [LARGE SCALE GENOMIC DNA]</scope>
    <source>
        <strain evidence="3">C32</strain>
    </source>
</reference>
<evidence type="ECO:0000313" key="3">
    <source>
        <dbReference type="Proteomes" id="UP001201549"/>
    </source>
</evidence>
<evidence type="ECO:0000259" key="1">
    <source>
        <dbReference type="Pfam" id="PF12680"/>
    </source>
</evidence>
<protein>
    <submittedName>
        <fullName evidence="2">Nuclear transport factor 2 family protein</fullName>
    </submittedName>
</protein>
<keyword evidence="3" id="KW-1185">Reference proteome</keyword>
<comment type="caution">
    <text evidence="2">The sequence shown here is derived from an EMBL/GenBank/DDBJ whole genome shotgun (WGS) entry which is preliminary data.</text>
</comment>
<dbReference type="InterPro" id="IPR032710">
    <property type="entry name" value="NTF2-like_dom_sf"/>
</dbReference>
<feature type="domain" description="SnoaL-like" evidence="1">
    <location>
        <begin position="25"/>
        <end position="116"/>
    </location>
</feature>
<sequence>MANFCGQASAEQQLLLEQFIAIYPQLRADNLALLAQIYDDDIRFQDPLHQLQGLRALTDYFTGLYCNITDIHFDIQQVLMTGAQAAITWRMSFAHPKLARGKLIAVDGMSHLTLEHKIIFHRDYFDVGQMLYEQLPLVGGMVRLIKQRAQT</sequence>
<organism evidence="2 3">
    <name type="scientific">Shewanella electrica</name>
    <dbReference type="NCBI Taxonomy" id="515560"/>
    <lineage>
        <taxon>Bacteria</taxon>
        <taxon>Pseudomonadati</taxon>
        <taxon>Pseudomonadota</taxon>
        <taxon>Gammaproteobacteria</taxon>
        <taxon>Alteromonadales</taxon>
        <taxon>Shewanellaceae</taxon>
        <taxon>Shewanella</taxon>
    </lineage>
</organism>